<dbReference type="GO" id="GO:0051536">
    <property type="term" value="F:iron-sulfur cluster binding"/>
    <property type="evidence" value="ECO:0007669"/>
    <property type="project" value="UniProtKB-KW"/>
</dbReference>
<protein>
    <recommendedName>
        <fullName evidence="6">Ferredoxin</fullName>
    </recommendedName>
</protein>
<keyword evidence="1 6" id="KW-0813">Transport</keyword>
<evidence type="ECO:0000256" key="6">
    <source>
        <dbReference type="RuleBase" id="RU368020"/>
    </source>
</evidence>
<evidence type="ECO:0000256" key="3">
    <source>
        <dbReference type="ARBA" id="ARBA00022982"/>
    </source>
</evidence>
<dbReference type="GO" id="GO:0005506">
    <property type="term" value="F:iron ion binding"/>
    <property type="evidence" value="ECO:0007669"/>
    <property type="project" value="UniProtKB-UniRule"/>
</dbReference>
<dbReference type="PROSITE" id="PS51379">
    <property type="entry name" value="4FE4S_FER_2"/>
    <property type="match status" value="1"/>
</dbReference>
<dbReference type="Gene3D" id="3.30.70.20">
    <property type="match status" value="1"/>
</dbReference>
<evidence type="ECO:0000256" key="1">
    <source>
        <dbReference type="ARBA" id="ARBA00022448"/>
    </source>
</evidence>
<feature type="domain" description="4Fe-4S ferredoxin-type" evidence="7">
    <location>
        <begin position="1"/>
        <end position="28"/>
    </location>
</feature>
<evidence type="ECO:0000256" key="4">
    <source>
        <dbReference type="ARBA" id="ARBA00023004"/>
    </source>
</evidence>
<keyword evidence="5 6" id="KW-0411">Iron-sulfur</keyword>
<dbReference type="EMBL" id="JACOPO010000004">
    <property type="protein sequence ID" value="MBC5722642.1"/>
    <property type="molecule type" value="Genomic_DNA"/>
</dbReference>
<evidence type="ECO:0000256" key="2">
    <source>
        <dbReference type="ARBA" id="ARBA00022723"/>
    </source>
</evidence>
<keyword evidence="2 6" id="KW-0479">Metal-binding</keyword>
<comment type="function">
    <text evidence="6">Ferredoxins are iron-sulfur proteins that transfer electrons in a wide variety of metabolic reactions.</text>
</comment>
<evidence type="ECO:0000259" key="7">
    <source>
        <dbReference type="PROSITE" id="PS51379"/>
    </source>
</evidence>
<dbReference type="InterPro" id="IPR017896">
    <property type="entry name" value="4Fe4S_Fe-S-bd"/>
</dbReference>
<dbReference type="PROSITE" id="PS00198">
    <property type="entry name" value="4FE4S_FER_1"/>
    <property type="match status" value="1"/>
</dbReference>
<gene>
    <name evidence="8" type="ORF">H8S11_07435</name>
</gene>
<dbReference type="PRINTS" id="PR00352">
    <property type="entry name" value="3FE4SFRDOXIN"/>
</dbReference>
<evidence type="ECO:0000313" key="9">
    <source>
        <dbReference type="Proteomes" id="UP000628736"/>
    </source>
</evidence>
<keyword evidence="3 6" id="KW-0249">Electron transport</keyword>
<evidence type="ECO:0000313" key="8">
    <source>
        <dbReference type="EMBL" id="MBC5722642.1"/>
    </source>
</evidence>
<dbReference type="AlphaFoldDB" id="A0A8J6J9Y9"/>
<dbReference type="RefSeq" id="WP_147570664.1">
    <property type="nucleotide sequence ID" value="NZ_JACOPO010000004.1"/>
</dbReference>
<dbReference type="Pfam" id="PF13370">
    <property type="entry name" value="Fer4_13"/>
    <property type="match status" value="1"/>
</dbReference>
<dbReference type="GO" id="GO:0009055">
    <property type="term" value="F:electron transfer activity"/>
    <property type="evidence" value="ECO:0007669"/>
    <property type="project" value="UniProtKB-UniRule"/>
</dbReference>
<keyword evidence="9" id="KW-1185">Reference proteome</keyword>
<keyword evidence="4 6" id="KW-0408">Iron</keyword>
<dbReference type="PANTHER" id="PTHR36923">
    <property type="entry name" value="FERREDOXIN"/>
    <property type="match status" value="1"/>
</dbReference>
<sequence length="61" mass="6422">MTAHVNENCIGCGLCTGICPTAFLMTDEGVAAARDEILPEWEGQVQEAAESCPTSAIEISH</sequence>
<accession>A0A8J6J9Y9</accession>
<proteinExistence type="predicted"/>
<dbReference type="InterPro" id="IPR001080">
    <property type="entry name" value="3Fe4S_ferredoxin"/>
</dbReference>
<organism evidence="8 9">
    <name type="scientific">Flintibacter hominis</name>
    <dbReference type="NCBI Taxonomy" id="2763048"/>
    <lineage>
        <taxon>Bacteria</taxon>
        <taxon>Bacillati</taxon>
        <taxon>Bacillota</taxon>
        <taxon>Clostridia</taxon>
        <taxon>Eubacteriales</taxon>
        <taxon>Flintibacter</taxon>
    </lineage>
</organism>
<dbReference type="SUPFAM" id="SSF54862">
    <property type="entry name" value="4Fe-4S ferredoxins"/>
    <property type="match status" value="1"/>
</dbReference>
<evidence type="ECO:0000256" key="5">
    <source>
        <dbReference type="ARBA" id="ARBA00023014"/>
    </source>
</evidence>
<dbReference type="InterPro" id="IPR017900">
    <property type="entry name" value="4Fe4S_Fe_S_CS"/>
</dbReference>
<name>A0A8J6J9Y9_9FIRM</name>
<dbReference type="Proteomes" id="UP000628736">
    <property type="component" value="Unassembled WGS sequence"/>
</dbReference>
<dbReference type="PANTHER" id="PTHR36923:SF3">
    <property type="entry name" value="FERREDOXIN"/>
    <property type="match status" value="1"/>
</dbReference>
<reference evidence="8" key="1">
    <citation type="submission" date="2020-08" db="EMBL/GenBank/DDBJ databases">
        <title>Genome public.</title>
        <authorList>
            <person name="Liu C."/>
            <person name="Sun Q."/>
        </authorList>
    </citation>
    <scope>NUCLEOTIDE SEQUENCE</scope>
    <source>
        <strain evidence="8">NSJ-23</strain>
    </source>
</reference>
<dbReference type="InterPro" id="IPR051269">
    <property type="entry name" value="Fe-S_cluster_ET"/>
</dbReference>
<comment type="caution">
    <text evidence="8">The sequence shown here is derived from an EMBL/GenBank/DDBJ whole genome shotgun (WGS) entry which is preliminary data.</text>
</comment>